<keyword evidence="2" id="KW-1185">Reference proteome</keyword>
<evidence type="ECO:0008006" key="3">
    <source>
        <dbReference type="Google" id="ProtNLM"/>
    </source>
</evidence>
<dbReference type="PANTHER" id="PTHR35564:SF3">
    <property type="entry name" value="TYPE VI SECRETION SYSTEM BASEPLATE SUBUNIT TSSG"/>
    <property type="match status" value="1"/>
</dbReference>
<proteinExistence type="predicted"/>
<gene>
    <name evidence="1" type="ORF">UBAL3_94240026</name>
</gene>
<dbReference type="Proteomes" id="UP000009374">
    <property type="component" value="Unassembled WGS sequence"/>
</dbReference>
<protein>
    <recommendedName>
        <fullName evidence="3">Type VI secretion protein, VC_A0111 family</fullName>
    </recommendedName>
</protein>
<name>C6HYF0_9BACT</name>
<evidence type="ECO:0000313" key="1">
    <source>
        <dbReference type="EMBL" id="EES52235.1"/>
    </source>
</evidence>
<dbReference type="PANTHER" id="PTHR35564">
    <property type="match status" value="1"/>
</dbReference>
<dbReference type="AlphaFoldDB" id="C6HYF0"/>
<dbReference type="InterPro" id="IPR010732">
    <property type="entry name" value="T6SS_TssG-like"/>
</dbReference>
<dbReference type="NCBIfam" id="TIGR03347">
    <property type="entry name" value="VI_chp_1"/>
    <property type="match status" value="1"/>
</dbReference>
<reference evidence="1 2" key="1">
    <citation type="journal article" date="2009" name="Appl. Environ. Microbiol.">
        <title>Community genomic and proteomic analyses of chemoautotrophic iron-oxidizing "Leptospirillum rubarum" (Group II) and "Leptospirillum ferrodiazotrophum" (Group III) bacteria in acid mine drainage biofilms.</title>
        <authorList>
            <person name="Goltsman D.S."/>
            <person name="Denef V.J."/>
            <person name="Singer S.W."/>
            <person name="VerBerkmoes N.C."/>
            <person name="Lefsrud M."/>
            <person name="Mueller R.S."/>
            <person name="Dick G.J."/>
            <person name="Sun C.L."/>
            <person name="Wheeler K.E."/>
            <person name="Zemla A."/>
            <person name="Baker B.J."/>
            <person name="Hauser L."/>
            <person name="Land M."/>
            <person name="Shah M.B."/>
            <person name="Thelen M.P."/>
            <person name="Hettich R.L."/>
            <person name="Banfield J.F."/>
        </authorList>
    </citation>
    <scope>NUCLEOTIDE SEQUENCE [LARGE SCALE GENOMIC DNA]</scope>
</reference>
<dbReference type="EMBL" id="GG693878">
    <property type="protein sequence ID" value="EES52235.1"/>
    <property type="molecule type" value="Genomic_DNA"/>
</dbReference>
<sequence length="343" mass="38635">MAGTPGNANTDLEVLRDDLVKHASEFQFFQAVRLLRLLRKNVEGENFDEELWRQVKIRPTLSLAFPPNDIESLEWGGAAGKPVLDVNFFGLYGVASPLPTFYTEDLIEEKNEDGTAARDFLDILHGRLYPLLYEVWEKNRISLRAYEKGEKDIENLFHVFTGLSLPVFREVDPLASTVLRYAGLLTQHPRSAKGLEAILSDVLGGVPVEVRQCVERDVVIPEEQRLALGRRLPLGEETVLGDRVANRTNQVLIRIGPIHNEIFETLLPGRENLRKIAFWKEFYLLDPLVAEVEVLLSDTDPRPTCLGSDSRNRLGLDAWLENGSFMPEKSVFIGVDSVLSTQG</sequence>
<evidence type="ECO:0000313" key="2">
    <source>
        <dbReference type="Proteomes" id="UP000009374"/>
    </source>
</evidence>
<accession>C6HYF0</accession>
<organism evidence="1 2">
    <name type="scientific">Leptospirillum ferrodiazotrophum</name>
    <dbReference type="NCBI Taxonomy" id="412449"/>
    <lineage>
        <taxon>Bacteria</taxon>
        <taxon>Pseudomonadati</taxon>
        <taxon>Nitrospirota</taxon>
        <taxon>Nitrospiria</taxon>
        <taxon>Nitrospirales</taxon>
        <taxon>Nitrospiraceae</taxon>
        <taxon>Leptospirillum</taxon>
    </lineage>
</organism>
<dbReference type="Pfam" id="PF06996">
    <property type="entry name" value="T6SS_TssG"/>
    <property type="match status" value="1"/>
</dbReference>